<dbReference type="Pfam" id="PF04248">
    <property type="entry name" value="NTP_transf_9"/>
    <property type="match status" value="1"/>
</dbReference>
<dbReference type="Gene3D" id="2.170.150.40">
    <property type="entry name" value="Domain of unknown function (DUF427)"/>
    <property type="match status" value="1"/>
</dbReference>
<name>A0AAW1NPU5_9CHLO</name>
<dbReference type="Proteomes" id="UP001465755">
    <property type="component" value="Unassembled WGS sequence"/>
</dbReference>
<dbReference type="AlphaFoldDB" id="A0AAW1NPU5"/>
<accession>A0AAW1NPU5</accession>
<protein>
    <recommendedName>
        <fullName evidence="2">DUF427 domain-containing protein</fullName>
    </recommendedName>
</protein>
<keyword evidence="4" id="KW-1185">Reference proteome</keyword>
<comment type="caution">
    <text evidence="3">The sequence shown here is derived from an EMBL/GenBank/DDBJ whole genome shotgun (WGS) entry which is preliminary data.</text>
</comment>
<reference evidence="3 4" key="1">
    <citation type="journal article" date="2024" name="Nat. Commun.">
        <title>Phylogenomics reveals the evolutionary origins of lichenization in chlorophyte algae.</title>
        <authorList>
            <person name="Puginier C."/>
            <person name="Libourel C."/>
            <person name="Otte J."/>
            <person name="Skaloud P."/>
            <person name="Haon M."/>
            <person name="Grisel S."/>
            <person name="Petersen M."/>
            <person name="Berrin J.G."/>
            <person name="Delaux P.M."/>
            <person name="Dal Grande F."/>
            <person name="Keller J."/>
        </authorList>
    </citation>
    <scope>NUCLEOTIDE SEQUENCE [LARGE SCALE GENOMIC DNA]</scope>
    <source>
        <strain evidence="3 4">SAG 2036</strain>
    </source>
</reference>
<dbReference type="PANTHER" id="PTHR34310:SF5">
    <property type="entry name" value="DUF427 DOMAIN PROTEIN (AFU_ORTHOLOGUE AFUA_3G02220)"/>
    <property type="match status" value="1"/>
</dbReference>
<evidence type="ECO:0000313" key="3">
    <source>
        <dbReference type="EMBL" id="KAK9789412.1"/>
    </source>
</evidence>
<organism evidence="3 4">
    <name type="scientific">Symbiochloris irregularis</name>
    <dbReference type="NCBI Taxonomy" id="706552"/>
    <lineage>
        <taxon>Eukaryota</taxon>
        <taxon>Viridiplantae</taxon>
        <taxon>Chlorophyta</taxon>
        <taxon>core chlorophytes</taxon>
        <taxon>Trebouxiophyceae</taxon>
        <taxon>Trebouxiales</taxon>
        <taxon>Trebouxiaceae</taxon>
        <taxon>Symbiochloris</taxon>
    </lineage>
</organism>
<dbReference type="InterPro" id="IPR038694">
    <property type="entry name" value="DUF427_sf"/>
</dbReference>
<dbReference type="PANTHER" id="PTHR34310">
    <property type="entry name" value="DUF427 DOMAIN PROTEIN (AFU_ORTHOLOGUE AFUA_3G02220)"/>
    <property type="match status" value="1"/>
</dbReference>
<evidence type="ECO:0000256" key="1">
    <source>
        <dbReference type="SAM" id="MobiDB-lite"/>
    </source>
</evidence>
<dbReference type="EMBL" id="JALJOQ010000208">
    <property type="protein sequence ID" value="KAK9789412.1"/>
    <property type="molecule type" value="Genomic_DNA"/>
</dbReference>
<evidence type="ECO:0000259" key="2">
    <source>
        <dbReference type="Pfam" id="PF04248"/>
    </source>
</evidence>
<evidence type="ECO:0000313" key="4">
    <source>
        <dbReference type="Proteomes" id="UP001465755"/>
    </source>
</evidence>
<feature type="compositionally biased region" description="Low complexity" evidence="1">
    <location>
        <begin position="9"/>
        <end position="21"/>
    </location>
</feature>
<sequence>MGNKNSRPSAKSGGASMKSASWNGATLASSDKTEVVEGNQYFPPESLKREYLEASTTTSTCPWKGQAHYYNLKVDGKVNKDAAFYYPQPKDAAKQIKDHVAFWKGVTVK</sequence>
<feature type="region of interest" description="Disordered" evidence="1">
    <location>
        <begin position="1"/>
        <end position="41"/>
    </location>
</feature>
<gene>
    <name evidence="3" type="ORF">WJX73_010737</name>
</gene>
<dbReference type="InterPro" id="IPR007361">
    <property type="entry name" value="DUF427"/>
</dbReference>
<feature type="domain" description="DUF427" evidence="2">
    <location>
        <begin position="20"/>
        <end position="104"/>
    </location>
</feature>
<proteinExistence type="predicted"/>